<dbReference type="EMBL" id="ML769578">
    <property type="protein sequence ID" value="KAE9393210.1"/>
    <property type="molecule type" value="Genomic_DNA"/>
</dbReference>
<protein>
    <submittedName>
        <fullName evidence="2">Uncharacterized protein</fullName>
    </submittedName>
</protein>
<accession>A0A6A4H668</accession>
<gene>
    <name evidence="2" type="ORF">BT96DRAFT_229639</name>
</gene>
<evidence type="ECO:0000313" key="2">
    <source>
        <dbReference type="EMBL" id="KAE9393210.1"/>
    </source>
</evidence>
<sequence length="110" mass="11531">MRAQASTVSLISAATFATGVAAICSSFSYGVGNVISLSDTLNKWNVYNENCDVVDSLTTSDNPCTVGMFGCTPAPITFDKFTNITNNASYICVSEPYSGEVCGNNTISVC</sequence>
<organism evidence="2 3">
    <name type="scientific">Gymnopus androsaceus JB14</name>
    <dbReference type="NCBI Taxonomy" id="1447944"/>
    <lineage>
        <taxon>Eukaryota</taxon>
        <taxon>Fungi</taxon>
        <taxon>Dikarya</taxon>
        <taxon>Basidiomycota</taxon>
        <taxon>Agaricomycotina</taxon>
        <taxon>Agaricomycetes</taxon>
        <taxon>Agaricomycetidae</taxon>
        <taxon>Agaricales</taxon>
        <taxon>Marasmiineae</taxon>
        <taxon>Omphalotaceae</taxon>
        <taxon>Gymnopus</taxon>
    </lineage>
</organism>
<feature type="chain" id="PRO_5025507605" evidence="1">
    <location>
        <begin position="23"/>
        <end position="110"/>
    </location>
</feature>
<keyword evidence="3" id="KW-1185">Reference proteome</keyword>
<dbReference type="AlphaFoldDB" id="A0A6A4H668"/>
<feature type="signal peptide" evidence="1">
    <location>
        <begin position="1"/>
        <end position="22"/>
    </location>
</feature>
<proteinExistence type="predicted"/>
<evidence type="ECO:0000256" key="1">
    <source>
        <dbReference type="SAM" id="SignalP"/>
    </source>
</evidence>
<name>A0A6A4H668_9AGAR</name>
<dbReference type="Proteomes" id="UP000799118">
    <property type="component" value="Unassembled WGS sequence"/>
</dbReference>
<evidence type="ECO:0000313" key="3">
    <source>
        <dbReference type="Proteomes" id="UP000799118"/>
    </source>
</evidence>
<dbReference type="OrthoDB" id="5348716at2759"/>
<reference evidence="2" key="1">
    <citation type="journal article" date="2019" name="Environ. Microbiol.">
        <title>Fungal ecological strategies reflected in gene transcription - a case study of two litter decomposers.</title>
        <authorList>
            <person name="Barbi F."/>
            <person name="Kohler A."/>
            <person name="Barry K."/>
            <person name="Baskaran P."/>
            <person name="Daum C."/>
            <person name="Fauchery L."/>
            <person name="Ihrmark K."/>
            <person name="Kuo A."/>
            <person name="LaButti K."/>
            <person name="Lipzen A."/>
            <person name="Morin E."/>
            <person name="Grigoriev I.V."/>
            <person name="Henrissat B."/>
            <person name="Lindahl B."/>
            <person name="Martin F."/>
        </authorList>
    </citation>
    <scope>NUCLEOTIDE SEQUENCE</scope>
    <source>
        <strain evidence="2">JB14</strain>
    </source>
</reference>
<keyword evidence="1" id="KW-0732">Signal</keyword>